<accession>A0A8S5UJY8</accession>
<dbReference type="EMBL" id="BK016095">
    <property type="protein sequence ID" value="DAF94686.1"/>
    <property type="molecule type" value="Genomic_DNA"/>
</dbReference>
<feature type="compositionally biased region" description="Low complexity" evidence="1">
    <location>
        <begin position="77"/>
        <end position="97"/>
    </location>
</feature>
<dbReference type="InterPro" id="IPR020109">
    <property type="entry name" value="Holin_r1t"/>
</dbReference>
<reference evidence="2" key="1">
    <citation type="journal article" date="2021" name="Proc. Natl. Acad. Sci. U.S.A.">
        <title>A Catalog of Tens of Thousands of Viruses from Human Metagenomes Reveals Hidden Associations with Chronic Diseases.</title>
        <authorList>
            <person name="Tisza M.J."/>
            <person name="Buck C.B."/>
        </authorList>
    </citation>
    <scope>NUCLEOTIDE SEQUENCE</scope>
    <source>
        <strain evidence="2">Ctvph17</strain>
    </source>
</reference>
<organism evidence="2">
    <name type="scientific">Siphoviridae sp. ctvph17</name>
    <dbReference type="NCBI Taxonomy" id="2825724"/>
    <lineage>
        <taxon>Viruses</taxon>
        <taxon>Duplodnaviria</taxon>
        <taxon>Heunggongvirae</taxon>
        <taxon>Uroviricota</taxon>
        <taxon>Caudoviricetes</taxon>
    </lineage>
</organism>
<evidence type="ECO:0000256" key="1">
    <source>
        <dbReference type="SAM" id="MobiDB-lite"/>
    </source>
</evidence>
<dbReference type="Pfam" id="PF16945">
    <property type="entry name" value="Phage_r1t_holin"/>
    <property type="match status" value="1"/>
</dbReference>
<protein>
    <submittedName>
        <fullName evidence="2">Holin</fullName>
    </submittedName>
</protein>
<feature type="compositionally biased region" description="Basic and acidic residues" evidence="1">
    <location>
        <begin position="101"/>
        <end position="111"/>
    </location>
</feature>
<name>A0A8S5UJY8_9CAUD</name>
<proteinExistence type="predicted"/>
<feature type="region of interest" description="Disordered" evidence="1">
    <location>
        <begin position="77"/>
        <end position="111"/>
    </location>
</feature>
<sequence length="111" mass="11686">MWNKAFWIDAGSRAVRTFAQVAIPALPISIFSPIDVWKECLGLAIAATIASLLTSISTWRIGAPGMVAIVPPSTPATAVEATPTPASTTPAATADTHTPAHHREVKEWPTS</sequence>
<evidence type="ECO:0000313" key="2">
    <source>
        <dbReference type="EMBL" id="DAF94686.1"/>
    </source>
</evidence>